<keyword evidence="4" id="KW-0808">Transferase</keyword>
<protein>
    <submittedName>
        <fullName evidence="4">Undecaprenyl-phosphate galactose phosphotransferase</fullName>
        <ecNumber evidence="4">2.7.8.6</ecNumber>
    </submittedName>
</protein>
<evidence type="ECO:0000313" key="4">
    <source>
        <dbReference type="EMBL" id="CUS36524.1"/>
    </source>
</evidence>
<reference evidence="4 5" key="1">
    <citation type="submission" date="2015-10" db="EMBL/GenBank/DDBJ databases">
        <authorList>
            <person name="Gilbert D.G."/>
        </authorList>
    </citation>
    <scope>NUCLEOTIDE SEQUENCE [LARGE SCALE GENOMIC DNA]</scope>
    <source>
        <strain evidence="4">COMA1</strain>
    </source>
</reference>
<comment type="similarity">
    <text evidence="1">Belongs to the bacterial sugar transferase family.</text>
</comment>
<gene>
    <name evidence="4" type="ORF">COMA1_30101</name>
</gene>
<dbReference type="RefSeq" id="WP_218055378.1">
    <property type="nucleotide sequence ID" value="NZ_CZQA01000009.1"/>
</dbReference>
<organism evidence="4 5">
    <name type="scientific">Candidatus Nitrospira nitrosa</name>
    <dbReference type="NCBI Taxonomy" id="1742972"/>
    <lineage>
        <taxon>Bacteria</taxon>
        <taxon>Pseudomonadati</taxon>
        <taxon>Nitrospirota</taxon>
        <taxon>Nitrospiria</taxon>
        <taxon>Nitrospirales</taxon>
        <taxon>Nitrospiraceae</taxon>
        <taxon>Nitrospira</taxon>
    </lineage>
</organism>
<keyword evidence="2" id="KW-0472">Membrane</keyword>
<evidence type="ECO:0000256" key="1">
    <source>
        <dbReference type="ARBA" id="ARBA00006464"/>
    </source>
</evidence>
<accession>A0A0S4LFZ4</accession>
<dbReference type="EC" id="2.7.8.6" evidence="4"/>
<keyword evidence="2" id="KW-0812">Transmembrane</keyword>
<dbReference type="PANTHER" id="PTHR30576:SF10">
    <property type="entry name" value="SLL5057 PROTEIN"/>
    <property type="match status" value="1"/>
</dbReference>
<dbReference type="PANTHER" id="PTHR30576">
    <property type="entry name" value="COLANIC BIOSYNTHESIS UDP-GLUCOSE LIPID CARRIER TRANSFERASE"/>
    <property type="match status" value="1"/>
</dbReference>
<evidence type="ECO:0000313" key="5">
    <source>
        <dbReference type="Proteomes" id="UP000199032"/>
    </source>
</evidence>
<dbReference type="STRING" id="1742972.COMA1_30101"/>
<dbReference type="Pfam" id="PF02397">
    <property type="entry name" value="Bac_transf"/>
    <property type="match status" value="1"/>
</dbReference>
<evidence type="ECO:0000256" key="2">
    <source>
        <dbReference type="SAM" id="Phobius"/>
    </source>
</evidence>
<evidence type="ECO:0000259" key="3">
    <source>
        <dbReference type="Pfam" id="PF02397"/>
    </source>
</evidence>
<keyword evidence="2" id="KW-1133">Transmembrane helix</keyword>
<dbReference type="Proteomes" id="UP000199032">
    <property type="component" value="Unassembled WGS sequence"/>
</dbReference>
<sequence length="378" mass="42137">MSHTGTLTLGTIDTVKPHWVLLDEPLFKEAVTRERKRSNRSALGMALVLISLPSGGGTQAASMSSLITNALVVVASDLDTLGWFEESSVIGLIMPELNATDLPGISHRLENSCRCAIAQQGNAELAQRLPIIVRVYPNLTTSNEEDVPTLDPLLHPDLLSNRLTRSHSQSIKRGMDIAFSSILLTLLLPLFAFIAVLVKLSSPGPVFFKQLRVGHLLKPFTMYKFRSMYSSADQQAHQDYVSWFITASNHEQTEEKEKPVVFKLTNDSRVTSIGRFLRRTSLDELPQLWNVLIGDMSLVGPRPPIPYELQQYKPWHKGRLLEAKPGMTGLWQVVGRSRTTFDEMVRLDLQYARTMSLWCDIKILLATPAAMITGKGAC</sequence>
<dbReference type="GO" id="GO:0047360">
    <property type="term" value="F:undecaprenyl-phosphate galactose phosphotransferase activity"/>
    <property type="evidence" value="ECO:0007669"/>
    <property type="project" value="UniProtKB-EC"/>
</dbReference>
<name>A0A0S4LFZ4_9BACT</name>
<proteinExistence type="inferred from homology"/>
<feature type="domain" description="Bacterial sugar transferase" evidence="3">
    <location>
        <begin position="172"/>
        <end position="372"/>
    </location>
</feature>
<keyword evidence="5" id="KW-1185">Reference proteome</keyword>
<dbReference type="AlphaFoldDB" id="A0A0S4LFZ4"/>
<dbReference type="EMBL" id="CZQA01000009">
    <property type="protein sequence ID" value="CUS36524.1"/>
    <property type="molecule type" value="Genomic_DNA"/>
</dbReference>
<feature type="transmembrane region" description="Helical" evidence="2">
    <location>
        <begin position="177"/>
        <end position="198"/>
    </location>
</feature>
<dbReference type="InterPro" id="IPR003362">
    <property type="entry name" value="Bact_transf"/>
</dbReference>